<evidence type="ECO:0000313" key="4">
    <source>
        <dbReference type="Proteomes" id="UP000789595"/>
    </source>
</evidence>
<reference evidence="3" key="1">
    <citation type="submission" date="2021-11" db="EMBL/GenBank/DDBJ databases">
        <authorList>
            <consortium name="Genoscope - CEA"/>
            <person name="William W."/>
        </authorList>
    </citation>
    <scope>NUCLEOTIDE SEQUENCE</scope>
</reference>
<dbReference type="InterPro" id="IPR009011">
    <property type="entry name" value="Man6P_isomerase_rcpt-bd_dom_sf"/>
</dbReference>
<dbReference type="SUPFAM" id="SSF57424">
    <property type="entry name" value="LDL receptor-like module"/>
    <property type="match status" value="1"/>
</dbReference>
<comment type="caution">
    <text evidence="3">The sequence shown here is derived from an EMBL/GenBank/DDBJ whole genome shotgun (WGS) entry which is preliminary data.</text>
</comment>
<dbReference type="EMBL" id="CAKKNE010000004">
    <property type="protein sequence ID" value="CAH0375088.1"/>
    <property type="molecule type" value="Genomic_DNA"/>
</dbReference>
<dbReference type="OrthoDB" id="28322at2759"/>
<keyword evidence="4" id="KW-1185">Reference proteome</keyword>
<dbReference type="PANTHER" id="PTHR12630:SF1">
    <property type="entry name" value="GLUCOSIDASE 2 SUBUNIT BETA"/>
    <property type="match status" value="1"/>
</dbReference>
<evidence type="ECO:0000256" key="1">
    <source>
        <dbReference type="ARBA" id="ARBA00023157"/>
    </source>
</evidence>
<proteinExistence type="predicted"/>
<accession>A0A8J2SL92</accession>
<dbReference type="Pfam" id="PF12999">
    <property type="entry name" value="PRKCSH-like"/>
    <property type="match status" value="1"/>
</dbReference>
<evidence type="ECO:0000259" key="2">
    <source>
        <dbReference type="Pfam" id="PF12999"/>
    </source>
</evidence>
<dbReference type="GO" id="GO:0017177">
    <property type="term" value="C:glucosidase II complex"/>
    <property type="evidence" value="ECO:0007669"/>
    <property type="project" value="TreeGrafter"/>
</dbReference>
<name>A0A8J2SL92_9STRA</name>
<dbReference type="PANTHER" id="PTHR12630">
    <property type="entry name" value="N-LINKED OLIGOSACCHARIDE PROCESSING"/>
    <property type="match status" value="1"/>
</dbReference>
<dbReference type="InterPro" id="IPR036055">
    <property type="entry name" value="LDL_receptor-like_sf"/>
</dbReference>
<protein>
    <recommendedName>
        <fullName evidence="2">Glucosidase II beta subunit N-terminal domain-containing protein</fullName>
    </recommendedName>
</protein>
<gene>
    <name evidence="3" type="ORF">PECAL_4P24090</name>
</gene>
<dbReference type="InterPro" id="IPR039794">
    <property type="entry name" value="Gtb1-like"/>
</dbReference>
<dbReference type="AlphaFoldDB" id="A0A8J2SL92"/>
<feature type="non-terminal residue" evidence="3">
    <location>
        <position position="1"/>
    </location>
</feature>
<dbReference type="InterPro" id="IPR028146">
    <property type="entry name" value="PRKCSH_N"/>
</dbReference>
<keyword evidence="1" id="KW-1015">Disulfide bond</keyword>
<feature type="domain" description="Glucosidase II beta subunit N-terminal" evidence="2">
    <location>
        <begin position="71"/>
        <end position="142"/>
    </location>
</feature>
<dbReference type="GO" id="GO:0006491">
    <property type="term" value="P:N-glycan processing"/>
    <property type="evidence" value="ECO:0007669"/>
    <property type="project" value="TreeGrafter"/>
</dbReference>
<evidence type="ECO:0000313" key="3">
    <source>
        <dbReference type="EMBL" id="CAH0375088.1"/>
    </source>
</evidence>
<dbReference type="Proteomes" id="UP000789595">
    <property type="component" value="Unassembled WGS sequence"/>
</dbReference>
<organism evidence="3 4">
    <name type="scientific">Pelagomonas calceolata</name>
    <dbReference type="NCBI Taxonomy" id="35677"/>
    <lineage>
        <taxon>Eukaryota</taxon>
        <taxon>Sar</taxon>
        <taxon>Stramenopiles</taxon>
        <taxon>Ochrophyta</taxon>
        <taxon>Pelagophyceae</taxon>
        <taxon>Pelagomonadales</taxon>
        <taxon>Pelagomonadaceae</taxon>
        <taxon>Pelagomonas</taxon>
    </lineage>
</organism>
<dbReference type="Gene3D" id="2.70.130.10">
    <property type="entry name" value="Mannose-6-phosphate receptor binding domain"/>
    <property type="match status" value="1"/>
</dbReference>
<sequence length="357" mass="38591">AAIDCRGAAKRPIIRRATAAKMRVRTVLPLLHAIAAYAKPKTADSYANITGVPLWGQQHYVNGYRCADGTIIPRARVNDDACDCVSGGDEPGTSACAGRQQFFWCAADRRFIPSSRVGDGVVDCCDGADEAMRTAPPTGPRLMPRCPSSHDEVATFQKGAARRRERFGGRTISDALSGQCVEKTLVPFTYVLCFGSRAEQREGGERRSLGDARAFDAVSRTWRHEGGDACPGDVARTATVEIECSAGLCGNQTSGAPRHRREPSSLVDLHTGAGPADYEILSVDEVSMCVYHIRVASPAGCDEMRREELGPRLDAVEDDGSPRVVNGWLLTRGERGEGMWYHVGTAATQLFAPEGWF</sequence>